<organism evidence="4 5">
    <name type="scientific">Granulibacter bethesdensis</name>
    <dbReference type="NCBI Taxonomy" id="364410"/>
    <lineage>
        <taxon>Bacteria</taxon>
        <taxon>Pseudomonadati</taxon>
        <taxon>Pseudomonadota</taxon>
        <taxon>Alphaproteobacteria</taxon>
        <taxon>Acetobacterales</taxon>
        <taxon>Acetobacteraceae</taxon>
        <taxon>Granulibacter</taxon>
    </lineage>
</organism>
<keyword evidence="1" id="KW-0472">Membrane</keyword>
<keyword evidence="1" id="KW-0812">Transmembrane</keyword>
<dbReference type="Pfam" id="PF25853">
    <property type="entry name" value="DUF6311_C"/>
    <property type="match status" value="1"/>
</dbReference>
<feature type="transmembrane region" description="Helical" evidence="1">
    <location>
        <begin position="154"/>
        <end position="176"/>
    </location>
</feature>
<feature type="transmembrane region" description="Helical" evidence="1">
    <location>
        <begin position="64"/>
        <end position="97"/>
    </location>
</feature>
<dbReference type="Proteomes" id="UP000019438">
    <property type="component" value="Chromosome"/>
</dbReference>
<dbReference type="InterPro" id="IPR058671">
    <property type="entry name" value="DUF6311_C"/>
</dbReference>
<protein>
    <recommendedName>
        <fullName evidence="6">Glycosyltransferase RgtA/B/C/D-like domain-containing protein</fullName>
    </recommendedName>
</protein>
<feature type="transmembrane region" description="Helical" evidence="1">
    <location>
        <begin position="109"/>
        <end position="142"/>
    </location>
</feature>
<evidence type="ECO:0000259" key="3">
    <source>
        <dbReference type="Pfam" id="PF25853"/>
    </source>
</evidence>
<dbReference type="KEGG" id="gbc:GbCGDNIH3_0215"/>
<keyword evidence="1" id="KW-1133">Transmembrane helix</keyword>
<evidence type="ECO:0008006" key="6">
    <source>
        <dbReference type="Google" id="ProtNLM"/>
    </source>
</evidence>
<gene>
    <name evidence="4" type="ORF">GbCGDNIH3_0215</name>
</gene>
<proteinExistence type="predicted"/>
<feature type="domain" description="DUF6311" evidence="3">
    <location>
        <begin position="368"/>
        <end position="467"/>
    </location>
</feature>
<dbReference type="EMBL" id="CP003181">
    <property type="protein sequence ID" value="AHJ61965.1"/>
    <property type="molecule type" value="Genomic_DNA"/>
</dbReference>
<feature type="domain" description="DUF6311" evidence="2">
    <location>
        <begin position="4"/>
        <end position="343"/>
    </location>
</feature>
<evidence type="ECO:0000259" key="2">
    <source>
        <dbReference type="Pfam" id="PF19830"/>
    </source>
</evidence>
<dbReference type="AlphaFoldDB" id="A0AAN0RBX5"/>
<dbReference type="RefSeq" id="WP_025285792.1">
    <property type="nucleotide sequence ID" value="NZ_CP003181.2"/>
</dbReference>
<sequence>MADTAVSLTDSIPLTILLAKLFQPWLPKGFETVTIWLTLCWILQPVAAIYALRGLGEKRLLPALAIAVMAVSMPTFIFRIGHAALCGHFLILLMVGLYFRLCAGPRLSLLVAGCVLTVLSLLIHPYLMVMVASLFLAVPVTLKLRGDKGWRQCAAAVALTGGLVVLTGYGASLWGAKSDGGYGLYSMNWLAPFYPTGSALFPNHEMATIDGTGGQYEGFQYLGAGLLLLLFFTVLPRLAPFCLRRLVWGGWRRHGGLIAACLALTILALSHEWYVGHHRIAILLPHPPAVLQQIRASGRLFWPVSYTLLPVSIAAIAAWKGTCRPMFGMALIVLAAGLQFLDTTQLRAGVRAESHQQVASPFDSTKLRTILAGQSRLNIYMPARCWNNDISDLMQVLWVAAQTPIAVNTMYTARTNTAAGCSLDAAGGSTLARGEVKLFLPHHQAAAFLVDHAAEQCRALGTLGVCTADTARMEGLPAIELPHATSGERLPASAGHMLSTLLVQGWLEPAGWGTWSVGPQADLLLPAIGDGALHLVVQAQGFAPVSGGDQHVTVLQNGASVAEWDLTDMQIKTYQAELPPVTGLRRLTFRIARPISPTERKAWLFDSQIGFGLEAVTVSER</sequence>
<evidence type="ECO:0000313" key="5">
    <source>
        <dbReference type="Proteomes" id="UP000019438"/>
    </source>
</evidence>
<evidence type="ECO:0000313" key="4">
    <source>
        <dbReference type="EMBL" id="AHJ61965.1"/>
    </source>
</evidence>
<reference evidence="5" key="1">
    <citation type="submission" date="2012-06" db="EMBL/GenBank/DDBJ databases">
        <title>Genome analysis of multiple Granulibacter bethesdensis isolates demonstrates substantial genome diversity.</title>
        <authorList>
            <person name="Greenberg D.E."/>
            <person name="Porcella S.F."/>
            <person name="Zarember K."/>
            <person name="Zelazny A.M."/>
            <person name="Bruno D."/>
            <person name="Martens C."/>
            <person name="Barbian K.D."/>
            <person name="Jaske E."/>
            <person name="Holland S.M."/>
        </authorList>
    </citation>
    <scope>NUCLEOTIDE SEQUENCE [LARGE SCALE GENOMIC DNA]</scope>
    <source>
        <strain evidence="5">CGDNIH3</strain>
    </source>
</reference>
<feature type="transmembrane region" description="Helical" evidence="1">
    <location>
        <begin position="33"/>
        <end position="52"/>
    </location>
</feature>
<feature type="transmembrane region" description="Helical" evidence="1">
    <location>
        <begin position="221"/>
        <end position="243"/>
    </location>
</feature>
<dbReference type="InterPro" id="IPR046278">
    <property type="entry name" value="DUF6311"/>
</dbReference>
<evidence type="ECO:0000256" key="1">
    <source>
        <dbReference type="SAM" id="Phobius"/>
    </source>
</evidence>
<name>A0AAN0RBX5_9PROT</name>
<feature type="transmembrane region" description="Helical" evidence="1">
    <location>
        <begin position="255"/>
        <end position="274"/>
    </location>
</feature>
<accession>A0AAN0RBX5</accession>
<dbReference type="Pfam" id="PF19830">
    <property type="entry name" value="DUF6311"/>
    <property type="match status" value="1"/>
</dbReference>